<dbReference type="KEGG" id="vff:VITFI_CDS2009"/>
<dbReference type="RefSeq" id="WP_089416822.1">
    <property type="nucleotide sequence ID" value="NZ_CP022423.1"/>
</dbReference>
<evidence type="ECO:0000259" key="1">
    <source>
        <dbReference type="Pfam" id="PF09836"/>
    </source>
</evidence>
<sequence>MGDVSLTESERQQRLLAALWAPHPPDLTRLGLRPLPGPARQATPRDGVMAYRRNAHANAVRALALVYPVLHAVVGAEGFHALTAALWRDNPPTHGDLGTWGETLPDWLVRHAPWPDLPYLADLAQVEWAVHQASRAADDPAQSLPEGLGLLADTDPTEIEAQWREGARVVCSAWPVVTMWHAHQPDPLAPAPERLAAVREALAHRQAESALVWRPSWQVEVFAWSREEARFAAGLMAGMSLGEALACVPAHFDFEAWLIAALQARWLRAWRKRG</sequence>
<name>A0A221KG09_VITFI</name>
<evidence type="ECO:0000313" key="2">
    <source>
        <dbReference type="EMBL" id="ASM77787.1"/>
    </source>
</evidence>
<dbReference type="OrthoDB" id="4146344at2"/>
<dbReference type="Proteomes" id="UP000199729">
    <property type="component" value="Chromosome"/>
</dbReference>
<dbReference type="EMBL" id="CP022423">
    <property type="protein sequence ID" value="ASM77787.1"/>
    <property type="molecule type" value="Genomic_DNA"/>
</dbReference>
<dbReference type="Pfam" id="PF09836">
    <property type="entry name" value="DUF2063"/>
    <property type="match status" value="1"/>
</dbReference>
<evidence type="ECO:0000313" key="3">
    <source>
        <dbReference type="Proteomes" id="UP000199729"/>
    </source>
</evidence>
<dbReference type="Gene3D" id="1.10.150.690">
    <property type="entry name" value="DUF2063"/>
    <property type="match status" value="1"/>
</dbReference>
<proteinExistence type="predicted"/>
<dbReference type="AlphaFoldDB" id="A0A221KG09"/>
<keyword evidence="3" id="KW-1185">Reference proteome</keyword>
<protein>
    <recommendedName>
        <fullName evidence="1">Putative DNA-binding domain-containing protein</fullName>
    </recommendedName>
</protein>
<reference evidence="2 3" key="1">
    <citation type="submission" date="2017-07" db="EMBL/GenBank/DDBJ databases">
        <title>Complete Genome Sequence of the cosmetic ferment Vitreoscilla filiformis (ATCC15551).</title>
        <authorList>
            <person name="Contreras S."/>
            <person name="Sagory-Zalkind P."/>
            <person name="Blanquart H."/>
            <person name="Iltis A."/>
            <person name="Morand S.C."/>
        </authorList>
    </citation>
    <scope>NUCLEOTIDE SEQUENCE [LARGE SCALE GENOMIC DNA]</scope>
    <source>
        <strain evidence="2 3">ATCC 15551</strain>
    </source>
</reference>
<feature type="domain" description="Putative DNA-binding" evidence="1">
    <location>
        <begin position="11"/>
        <end position="108"/>
    </location>
</feature>
<dbReference type="InterPro" id="IPR018640">
    <property type="entry name" value="DUF2063"/>
</dbReference>
<accession>A0A221KG09</accession>
<organism evidence="2 3">
    <name type="scientific">Vitreoscilla filiformis</name>
    <dbReference type="NCBI Taxonomy" id="63"/>
    <lineage>
        <taxon>Bacteria</taxon>
        <taxon>Pseudomonadati</taxon>
        <taxon>Pseudomonadota</taxon>
        <taxon>Betaproteobacteria</taxon>
        <taxon>Neisseriales</taxon>
        <taxon>Neisseriaceae</taxon>
        <taxon>Vitreoscilla</taxon>
    </lineage>
</organism>
<dbReference type="InterPro" id="IPR044922">
    <property type="entry name" value="DUF2063_N_sf"/>
</dbReference>
<gene>
    <name evidence="2" type="ORF">VITFI_CDS2009</name>
</gene>